<dbReference type="EMBL" id="MFJZ01000036">
    <property type="protein sequence ID" value="OGG29804.1"/>
    <property type="molecule type" value="Genomic_DNA"/>
</dbReference>
<feature type="domain" description="DUF5678" evidence="1">
    <location>
        <begin position="13"/>
        <end position="64"/>
    </location>
</feature>
<protein>
    <recommendedName>
        <fullName evidence="1">DUF5678 domain-containing protein</fullName>
    </recommendedName>
</protein>
<reference evidence="2 3" key="1">
    <citation type="journal article" date="2016" name="Nat. Commun.">
        <title>Thousands of microbial genomes shed light on interconnected biogeochemical processes in an aquifer system.</title>
        <authorList>
            <person name="Anantharaman K."/>
            <person name="Brown C.T."/>
            <person name="Hug L.A."/>
            <person name="Sharon I."/>
            <person name="Castelle C.J."/>
            <person name="Probst A.J."/>
            <person name="Thomas B.C."/>
            <person name="Singh A."/>
            <person name="Wilkins M.J."/>
            <person name="Karaoz U."/>
            <person name="Brodie E.L."/>
            <person name="Williams K.H."/>
            <person name="Hubbard S.S."/>
            <person name="Banfield J.F."/>
        </authorList>
    </citation>
    <scope>NUCLEOTIDE SEQUENCE [LARGE SCALE GENOMIC DNA]</scope>
</reference>
<dbReference type="Pfam" id="PF18929">
    <property type="entry name" value="DUF5678"/>
    <property type="match status" value="1"/>
</dbReference>
<name>A0A1F6AYL2_9BACT</name>
<dbReference type="InterPro" id="IPR043734">
    <property type="entry name" value="DUF5678"/>
</dbReference>
<dbReference type="STRING" id="1798396.A2973_00330"/>
<proteinExistence type="predicted"/>
<sequence>MKKVNVSTKYMGRFAGKWVAVDTVKERIVAIGETLKDIAPLVTRPQNDKTPDDKIPAAFKVPRKDEGPYVLWMRKFP</sequence>
<gene>
    <name evidence="2" type="ORF">A2973_00330</name>
</gene>
<organism evidence="2 3">
    <name type="scientific">Candidatus Gottesmanbacteria bacterium RIFCSPLOWO2_01_FULL_49_10</name>
    <dbReference type="NCBI Taxonomy" id="1798396"/>
    <lineage>
        <taxon>Bacteria</taxon>
        <taxon>Candidatus Gottesmaniibacteriota</taxon>
    </lineage>
</organism>
<accession>A0A1F6AYL2</accession>
<dbReference type="AlphaFoldDB" id="A0A1F6AYL2"/>
<comment type="caution">
    <text evidence="2">The sequence shown here is derived from an EMBL/GenBank/DDBJ whole genome shotgun (WGS) entry which is preliminary data.</text>
</comment>
<dbReference type="Proteomes" id="UP000176409">
    <property type="component" value="Unassembled WGS sequence"/>
</dbReference>
<evidence type="ECO:0000313" key="3">
    <source>
        <dbReference type="Proteomes" id="UP000176409"/>
    </source>
</evidence>
<evidence type="ECO:0000259" key="1">
    <source>
        <dbReference type="Pfam" id="PF18929"/>
    </source>
</evidence>
<evidence type="ECO:0000313" key="2">
    <source>
        <dbReference type="EMBL" id="OGG29804.1"/>
    </source>
</evidence>